<dbReference type="GO" id="GO:0003688">
    <property type="term" value="F:DNA replication origin binding"/>
    <property type="evidence" value="ECO:0007669"/>
    <property type="project" value="InterPro"/>
</dbReference>
<evidence type="ECO:0000313" key="4">
    <source>
        <dbReference type="Proteomes" id="UP000615446"/>
    </source>
</evidence>
<gene>
    <name evidence="3" type="ORF">RCL2_001767900</name>
</gene>
<feature type="domain" description="Replication origin-binding protein" evidence="2">
    <location>
        <begin position="445"/>
        <end position="534"/>
    </location>
</feature>
<dbReference type="AlphaFoldDB" id="A0A8H3LQV9"/>
<reference evidence="3" key="1">
    <citation type="submission" date="2019-10" db="EMBL/GenBank/DDBJ databases">
        <title>Conservation and host-specific expression of non-tandemly repeated heterogenous ribosome RNA gene in arbuscular mycorrhizal fungi.</title>
        <authorList>
            <person name="Maeda T."/>
            <person name="Kobayashi Y."/>
            <person name="Nakagawa T."/>
            <person name="Ezawa T."/>
            <person name="Yamaguchi K."/>
            <person name="Bino T."/>
            <person name="Nishimoto Y."/>
            <person name="Shigenobu S."/>
            <person name="Kawaguchi M."/>
        </authorList>
    </citation>
    <scope>NUCLEOTIDE SEQUENCE</scope>
    <source>
        <strain evidence="3">HR1</strain>
    </source>
</reference>
<proteinExistence type="predicted"/>
<sequence length="1004" mass="114383">MLAQKKPGPSPKIINDATRLFSGLADLDFEPGYNDHVYFQYLSNNKNDIFLLGAYHLEEIYSKYIVRVSGKGFTVIDHPSEVYGLPDTHECIDGNLPLRLVLDIDARQNPDSVNPKLPFLDKYKITCKDLLSRILIACADIIYSNLKHFVPLNAFTLTSSDLKGFVEKVANRVGKPYSEFIDIGLYKSRFSLRLLGSAKKDRVKRPAISSVEQGYHKLENYLVQPKWDTSEIWPQTFSPEKPEKDEFQPIEDETALSKGAGFVTAKYKWLEVGSIKKGFINFQAKSYEACPICDIRHEKDQLYGFLRSDGRFILRCYRQKQYKPDHKGLIFGEASSLRGIIKLKDRSIQKIVDRVANAVVKPRSLVELPGKVINVKRLKDAPESYPDFLSSEKTTTLIRSSPATWKTTTLREIIMALKSKVYNISSMPCYVWISYRKSLRDLSINEWDIIIVQVESLFCIEFTARLFVAILDEANAIIRQISSGTNARESENAMRDILISARHVLAMDAFANKSTLAFLKIYRGEDIRIIDNRYQPRIGETVEFIYDSNSGAEAMRIGYDLLKQGKRVAFVSTGAVMARALVEKASKLSKPDNSPVRARAYYGDMDGKQRQKDFSDINVAWGELDCIAYTNTVEAGISFEVTGHFDIVIAITNIATSVHIEALAQMLYRIRDCPRRIVSIFYQKNSNELFRPPGHENIRAELESARPNNLPTAIKGHREWDNNTISYKIDESPAVITFIEVEHQKRLSARFFIEKLCSLIANTGASLQLIKMDESRGVIGNRKRIRNEVRVETLVIKKWILMQLLLLEILALKKLKQGYDEENAMKGLKTEENIQWEIACHKAEENLKKSVAEDLRKSYSANHWKAIRELFQILGFTGIDDKRILPGNIVLEVFVQSCERFIEIRNQSLSLFGFKSHAKITPDLNSAIKAINAIAGNWCGYTIKSNKKRIGPKGQQVRQYSYRINRQPYNSTGFGDKGVPELPPYRPKSDNDIQELFDSIGQDK</sequence>
<dbReference type="InterPro" id="IPR003450">
    <property type="entry name" value="Replication_origin-bd"/>
</dbReference>
<dbReference type="EMBL" id="BLAL01000196">
    <property type="protein sequence ID" value="GES90851.1"/>
    <property type="molecule type" value="Genomic_DNA"/>
</dbReference>
<dbReference type="GO" id="GO:0005524">
    <property type="term" value="F:ATP binding"/>
    <property type="evidence" value="ECO:0007669"/>
    <property type="project" value="InterPro"/>
</dbReference>
<accession>A0A8H3LQV9</accession>
<evidence type="ECO:0000256" key="1">
    <source>
        <dbReference type="SAM" id="MobiDB-lite"/>
    </source>
</evidence>
<organism evidence="3 4">
    <name type="scientific">Rhizophagus clarus</name>
    <dbReference type="NCBI Taxonomy" id="94130"/>
    <lineage>
        <taxon>Eukaryota</taxon>
        <taxon>Fungi</taxon>
        <taxon>Fungi incertae sedis</taxon>
        <taxon>Mucoromycota</taxon>
        <taxon>Glomeromycotina</taxon>
        <taxon>Glomeromycetes</taxon>
        <taxon>Glomerales</taxon>
        <taxon>Glomeraceae</taxon>
        <taxon>Rhizophagus</taxon>
    </lineage>
</organism>
<dbReference type="SUPFAM" id="SSF52540">
    <property type="entry name" value="P-loop containing nucleoside triphosphate hydrolases"/>
    <property type="match status" value="1"/>
</dbReference>
<evidence type="ECO:0000313" key="3">
    <source>
        <dbReference type="EMBL" id="GES90851.1"/>
    </source>
</evidence>
<comment type="caution">
    <text evidence="3">The sequence shown here is derived from an EMBL/GenBank/DDBJ whole genome shotgun (WGS) entry which is preliminary data.</text>
</comment>
<dbReference type="GO" id="GO:0006260">
    <property type="term" value="P:DNA replication"/>
    <property type="evidence" value="ECO:0007669"/>
    <property type="project" value="InterPro"/>
</dbReference>
<evidence type="ECO:0000259" key="2">
    <source>
        <dbReference type="Pfam" id="PF02399"/>
    </source>
</evidence>
<dbReference type="InterPro" id="IPR027417">
    <property type="entry name" value="P-loop_NTPase"/>
</dbReference>
<dbReference type="Pfam" id="PF02399">
    <property type="entry name" value="Herpes_ori_bp"/>
    <property type="match status" value="1"/>
</dbReference>
<feature type="region of interest" description="Disordered" evidence="1">
    <location>
        <begin position="968"/>
        <end position="992"/>
    </location>
</feature>
<dbReference type="OrthoDB" id="2378788at2759"/>
<name>A0A8H3LQV9_9GLOM</name>
<dbReference type="Proteomes" id="UP000615446">
    <property type="component" value="Unassembled WGS sequence"/>
</dbReference>
<protein>
    <recommendedName>
        <fullName evidence="2">Replication origin-binding protein domain-containing protein</fullName>
    </recommendedName>
</protein>